<accession>A0A6M3XS40</accession>
<proteinExistence type="predicted"/>
<evidence type="ECO:0000313" key="1">
    <source>
        <dbReference type="EMBL" id="QJI00791.1"/>
    </source>
</evidence>
<organism evidence="1">
    <name type="scientific">viral metagenome</name>
    <dbReference type="NCBI Taxonomy" id="1070528"/>
    <lineage>
        <taxon>unclassified sequences</taxon>
        <taxon>metagenomes</taxon>
        <taxon>organismal metagenomes</taxon>
    </lineage>
</organism>
<reference evidence="1" key="1">
    <citation type="submission" date="2020-03" db="EMBL/GenBank/DDBJ databases">
        <title>The deep terrestrial virosphere.</title>
        <authorList>
            <person name="Holmfeldt K."/>
            <person name="Nilsson E."/>
            <person name="Simone D."/>
            <person name="Lopez-Fernandez M."/>
            <person name="Wu X."/>
            <person name="de Brujin I."/>
            <person name="Lundin D."/>
            <person name="Andersson A."/>
            <person name="Bertilsson S."/>
            <person name="Dopson M."/>
        </authorList>
    </citation>
    <scope>NUCLEOTIDE SEQUENCE</scope>
    <source>
        <strain evidence="1">TM448B02115</strain>
    </source>
</reference>
<protein>
    <submittedName>
        <fullName evidence="1">Uncharacterized protein</fullName>
    </submittedName>
</protein>
<gene>
    <name evidence="1" type="ORF">TM448B02115_0009</name>
</gene>
<name>A0A6M3XS40_9ZZZZ</name>
<dbReference type="EMBL" id="MT144876">
    <property type="protein sequence ID" value="QJI00791.1"/>
    <property type="molecule type" value="Genomic_DNA"/>
</dbReference>
<dbReference type="AlphaFoldDB" id="A0A6M3XS40"/>
<sequence>MGFGRGKGFSPVYPTPTPSGGFIFDESGHLSKDGNDWDVVHDAATGTPYEGAERMYTVTRVTAGGVYHCYRCALRWNTASIPNTATIKAATLSLYAYAVTVTGTHHLYIVSGEDLGDTMDITDYGNLLAHVTPLAPIVSVADLTLDAYNNFILNAAGLALISKTGWTKFGIRVSDDINDVLPVIGVNTVIVDMGGENNITGQPRLVVSYE</sequence>